<gene>
    <name evidence="2" type="ORF">CDL10_01425</name>
</gene>
<dbReference type="CDD" id="cd02440">
    <property type="entry name" value="AdoMet_MTases"/>
    <property type="match status" value="1"/>
</dbReference>
<protein>
    <recommendedName>
        <fullName evidence="4">Methyltransferase</fullName>
    </recommendedName>
</protein>
<name>A0A2M9R365_9FLAO</name>
<evidence type="ECO:0000256" key="1">
    <source>
        <dbReference type="ARBA" id="ARBA00022679"/>
    </source>
</evidence>
<dbReference type="RefSeq" id="WP_100676876.1">
    <property type="nucleotide sequence ID" value="NZ_NIPO01000001.1"/>
</dbReference>
<dbReference type="PANTHER" id="PTHR43861:SF3">
    <property type="entry name" value="PUTATIVE (AFU_ORTHOLOGUE AFUA_2G14390)-RELATED"/>
    <property type="match status" value="1"/>
</dbReference>
<dbReference type="SUPFAM" id="SSF53335">
    <property type="entry name" value="S-adenosyl-L-methionine-dependent methyltransferases"/>
    <property type="match status" value="1"/>
</dbReference>
<dbReference type="Pfam" id="PF13489">
    <property type="entry name" value="Methyltransf_23"/>
    <property type="match status" value="1"/>
</dbReference>
<keyword evidence="1" id="KW-0808">Transferase</keyword>
<organism evidence="2 3">
    <name type="scientific">Avrilella dinanensis</name>
    <dbReference type="NCBI Taxonomy" id="2008672"/>
    <lineage>
        <taxon>Bacteria</taxon>
        <taxon>Pseudomonadati</taxon>
        <taxon>Bacteroidota</taxon>
        <taxon>Flavobacteriia</taxon>
        <taxon>Flavobacteriales</taxon>
        <taxon>Flavobacteriaceae</taxon>
        <taxon>Avrilella</taxon>
    </lineage>
</organism>
<dbReference type="InterPro" id="IPR029063">
    <property type="entry name" value="SAM-dependent_MTases_sf"/>
</dbReference>
<dbReference type="OrthoDB" id="2370471at2"/>
<keyword evidence="3" id="KW-1185">Reference proteome</keyword>
<sequence>MRNKIIKDYSVSRKDFELKFDAENELYQTCFSDWEHLGSYYKSENYISHTDGKRNWFEKIYQKVKRHTIKTKWNLIRKFHHKSELSVLDIGCGTGDFLKYGIEKNRCHGVGVEPNLEARKRATQKNLNVVDDLTQVENEKFDVITLWHVLEHVPDLDCYFSFFKEKLNDDGLLVIAVPNFKSYDATYYKEYWAAWDVPRHLWHFSQTSIQKLSQPYGFNLIHTNPMYFDSYYVSLLSEEYKTGHKNILNAFRIGFLSNWKAKRTKQYSSHIYLLQKSN</sequence>
<dbReference type="Gene3D" id="3.40.50.150">
    <property type="entry name" value="Vaccinia Virus protein VP39"/>
    <property type="match status" value="1"/>
</dbReference>
<dbReference type="EMBL" id="NIPO01000001">
    <property type="protein sequence ID" value="PJR03307.1"/>
    <property type="molecule type" value="Genomic_DNA"/>
</dbReference>
<evidence type="ECO:0008006" key="4">
    <source>
        <dbReference type="Google" id="ProtNLM"/>
    </source>
</evidence>
<evidence type="ECO:0000313" key="3">
    <source>
        <dbReference type="Proteomes" id="UP000231960"/>
    </source>
</evidence>
<reference evidence="2 3" key="1">
    <citation type="submission" date="2017-06" db="EMBL/GenBank/DDBJ databases">
        <title>Description of Avrilella dinanensis gen. nov. sp. nov.</title>
        <authorList>
            <person name="Leyer C."/>
            <person name="Sassi M."/>
            <person name="Minet J."/>
            <person name="Kayal S."/>
            <person name="Cattoir V."/>
        </authorList>
    </citation>
    <scope>NUCLEOTIDE SEQUENCE [LARGE SCALE GENOMIC DNA]</scope>
    <source>
        <strain evidence="2 3">UR159</strain>
    </source>
</reference>
<dbReference type="Proteomes" id="UP000231960">
    <property type="component" value="Unassembled WGS sequence"/>
</dbReference>
<dbReference type="GO" id="GO:0016740">
    <property type="term" value="F:transferase activity"/>
    <property type="evidence" value="ECO:0007669"/>
    <property type="project" value="UniProtKB-KW"/>
</dbReference>
<evidence type="ECO:0000313" key="2">
    <source>
        <dbReference type="EMBL" id="PJR03307.1"/>
    </source>
</evidence>
<accession>A0A2M9R365</accession>
<comment type="caution">
    <text evidence="2">The sequence shown here is derived from an EMBL/GenBank/DDBJ whole genome shotgun (WGS) entry which is preliminary data.</text>
</comment>
<dbReference type="AlphaFoldDB" id="A0A2M9R365"/>
<proteinExistence type="predicted"/>
<dbReference type="PANTHER" id="PTHR43861">
    <property type="entry name" value="TRANS-ACONITATE 2-METHYLTRANSFERASE-RELATED"/>
    <property type="match status" value="1"/>
</dbReference>